<keyword evidence="2" id="KW-0032">Aminotransferase</keyword>
<reference evidence="2" key="1">
    <citation type="submission" date="2022-08" db="EMBL/GenBank/DDBJ databases">
        <title>Genome sequencing of akame (Lates japonicus).</title>
        <authorList>
            <person name="Hashiguchi Y."/>
            <person name="Takahashi H."/>
        </authorList>
    </citation>
    <scope>NUCLEOTIDE SEQUENCE</scope>
    <source>
        <strain evidence="2">Kochi</strain>
    </source>
</reference>
<dbReference type="AlphaFoldDB" id="A0AAD3MW63"/>
<sequence>MTCDEVFAKGMKSAKCPMSQQTGGEGTTDAEGSEASLLLCEHAVPSMDEVQTGGGTRKFEPIRHWGMDDPADIMLVAYVYYAWMGDPSKNLFLAEGSERDPQRTF</sequence>
<dbReference type="EMBL" id="BRZM01000044">
    <property type="protein sequence ID" value="GLD61328.1"/>
    <property type="molecule type" value="Genomic_DNA"/>
</dbReference>
<accession>A0AAD3MW63</accession>
<comment type="caution">
    <text evidence="2">The sequence shown here is derived from an EMBL/GenBank/DDBJ whole genome shotgun (WGS) entry which is preliminary data.</text>
</comment>
<keyword evidence="3" id="KW-1185">Reference proteome</keyword>
<gene>
    <name evidence="2" type="ORF">AKAME5_001315500</name>
</gene>
<protein>
    <submittedName>
        <fullName evidence="2">4-aminobutyrate aminotransferase, mitochondrial</fullName>
    </submittedName>
</protein>
<evidence type="ECO:0000256" key="1">
    <source>
        <dbReference type="SAM" id="MobiDB-lite"/>
    </source>
</evidence>
<proteinExistence type="predicted"/>
<evidence type="ECO:0000313" key="3">
    <source>
        <dbReference type="Proteomes" id="UP001279410"/>
    </source>
</evidence>
<feature type="region of interest" description="Disordered" evidence="1">
    <location>
        <begin position="14"/>
        <end position="33"/>
    </location>
</feature>
<keyword evidence="2" id="KW-0808">Transferase</keyword>
<dbReference type="Proteomes" id="UP001279410">
    <property type="component" value="Unassembled WGS sequence"/>
</dbReference>
<organism evidence="2 3">
    <name type="scientific">Lates japonicus</name>
    <name type="common">Japanese lates</name>
    <dbReference type="NCBI Taxonomy" id="270547"/>
    <lineage>
        <taxon>Eukaryota</taxon>
        <taxon>Metazoa</taxon>
        <taxon>Chordata</taxon>
        <taxon>Craniata</taxon>
        <taxon>Vertebrata</taxon>
        <taxon>Euteleostomi</taxon>
        <taxon>Actinopterygii</taxon>
        <taxon>Neopterygii</taxon>
        <taxon>Teleostei</taxon>
        <taxon>Neoteleostei</taxon>
        <taxon>Acanthomorphata</taxon>
        <taxon>Carangaria</taxon>
        <taxon>Carangaria incertae sedis</taxon>
        <taxon>Centropomidae</taxon>
        <taxon>Lates</taxon>
    </lineage>
</organism>
<evidence type="ECO:0000313" key="2">
    <source>
        <dbReference type="EMBL" id="GLD61328.1"/>
    </source>
</evidence>
<name>A0AAD3MW63_LATJO</name>
<dbReference type="GO" id="GO:0008483">
    <property type="term" value="F:transaminase activity"/>
    <property type="evidence" value="ECO:0007669"/>
    <property type="project" value="UniProtKB-KW"/>
</dbReference>